<keyword evidence="4" id="KW-1185">Reference proteome</keyword>
<feature type="region of interest" description="Disordered" evidence="1">
    <location>
        <begin position="219"/>
        <end position="251"/>
    </location>
</feature>
<keyword evidence="3" id="KW-0012">Acyltransferase</keyword>
<dbReference type="InterPro" id="IPR043129">
    <property type="entry name" value="ATPase_NBD"/>
</dbReference>
<organism evidence="3 4">
    <name type="scientific">Jiella mangrovi</name>
    <dbReference type="NCBI Taxonomy" id="2821407"/>
    <lineage>
        <taxon>Bacteria</taxon>
        <taxon>Pseudomonadati</taxon>
        <taxon>Pseudomonadota</taxon>
        <taxon>Alphaproteobacteria</taxon>
        <taxon>Hyphomicrobiales</taxon>
        <taxon>Aurantimonadaceae</taxon>
        <taxon>Jiella</taxon>
    </lineage>
</organism>
<evidence type="ECO:0000259" key="2">
    <source>
        <dbReference type="Pfam" id="PF00814"/>
    </source>
</evidence>
<feature type="compositionally biased region" description="Basic and acidic residues" evidence="1">
    <location>
        <begin position="241"/>
        <end position="251"/>
    </location>
</feature>
<feature type="domain" description="Gcp-like" evidence="2">
    <location>
        <begin position="38"/>
        <end position="149"/>
    </location>
</feature>
<evidence type="ECO:0000256" key="1">
    <source>
        <dbReference type="SAM" id="MobiDB-lite"/>
    </source>
</evidence>
<dbReference type="InterPro" id="IPR022496">
    <property type="entry name" value="T6A_TsaB"/>
</dbReference>
<dbReference type="Gene3D" id="3.30.420.40">
    <property type="match status" value="2"/>
</dbReference>
<dbReference type="SUPFAM" id="SSF53067">
    <property type="entry name" value="Actin-like ATPase domain"/>
    <property type="match status" value="2"/>
</dbReference>
<evidence type="ECO:0000313" key="3">
    <source>
        <dbReference type="EMBL" id="MBP0616293.1"/>
    </source>
</evidence>
<dbReference type="EC" id="2.3.1.234" evidence="3"/>
<proteinExistence type="predicted"/>
<dbReference type="Pfam" id="PF00814">
    <property type="entry name" value="TsaD"/>
    <property type="match status" value="1"/>
</dbReference>
<dbReference type="Proteomes" id="UP000678276">
    <property type="component" value="Unassembled WGS sequence"/>
</dbReference>
<keyword evidence="3" id="KW-0808">Transferase</keyword>
<dbReference type="InterPro" id="IPR000905">
    <property type="entry name" value="Gcp-like_dom"/>
</dbReference>
<evidence type="ECO:0000313" key="4">
    <source>
        <dbReference type="Proteomes" id="UP000678276"/>
    </source>
</evidence>
<dbReference type="EMBL" id="JAGJCF010000007">
    <property type="protein sequence ID" value="MBP0616293.1"/>
    <property type="molecule type" value="Genomic_DNA"/>
</dbReference>
<accession>A0ABS4BHR2</accession>
<protein>
    <submittedName>
        <fullName evidence="3">tRNA (Adenosine(37)-N6)-threonylcarbamoyltransferase complex dimerization subunit type 1 TsaB</fullName>
        <ecNumber evidence="3">2.3.1.234</ecNumber>
    </submittedName>
</protein>
<dbReference type="CDD" id="cd24032">
    <property type="entry name" value="ASKHA_NBD_TsaB"/>
    <property type="match status" value="1"/>
</dbReference>
<reference evidence="3 4" key="1">
    <citation type="submission" date="2021-04" db="EMBL/GenBank/DDBJ databases">
        <title>Whole genome sequence of Jiella sp. KSK16Y-1.</title>
        <authorList>
            <person name="Tuo L."/>
        </authorList>
    </citation>
    <scope>NUCLEOTIDE SEQUENCE [LARGE SCALE GENOMIC DNA]</scope>
    <source>
        <strain evidence="3 4">KSK16Y-1</strain>
    </source>
</reference>
<dbReference type="PANTHER" id="PTHR11735:SF11">
    <property type="entry name" value="TRNA THREONYLCARBAMOYLADENOSINE BIOSYNTHESIS PROTEIN TSAB"/>
    <property type="match status" value="1"/>
</dbReference>
<name>A0ABS4BHR2_9HYPH</name>
<dbReference type="PANTHER" id="PTHR11735">
    <property type="entry name" value="TRNA N6-ADENOSINE THREONYLCARBAMOYLTRANSFERASE"/>
    <property type="match status" value="1"/>
</dbReference>
<gene>
    <name evidence="3" type="primary">tsaB</name>
    <name evidence="3" type="ORF">J6595_11935</name>
</gene>
<dbReference type="RefSeq" id="WP_209594791.1">
    <property type="nucleotide sequence ID" value="NZ_JAGJCF010000007.1"/>
</dbReference>
<dbReference type="GO" id="GO:0061711">
    <property type="term" value="F:tRNA N(6)-L-threonylcarbamoyladenine synthase activity"/>
    <property type="evidence" value="ECO:0007669"/>
    <property type="project" value="UniProtKB-EC"/>
</dbReference>
<sequence length="251" mass="25659">MPPLILAIDTAFSRCMAAVFDAVGDGRLLSATEPEIGKGHAERLVGVIDDTLSDAGASYRDLGRIVVTTGPGSFTGIRVGVAAARGLSLALDSPAIGVSTLAALAHGVLASEKALGSEEGDEIRSPVLAILDARRGEVYAALHSANGDELNGPAALAPELLHDFVAPAMGQAFKDVPLRLVGSGAAIAAAHLAGHRCVVASESDRIDPEVLARLGAAIRPGDPPRPLYLRGADAKPSSMRSLREQGGESIP</sequence>
<comment type="caution">
    <text evidence="3">The sequence shown here is derived from an EMBL/GenBank/DDBJ whole genome shotgun (WGS) entry which is preliminary data.</text>
</comment>
<dbReference type="NCBIfam" id="TIGR03725">
    <property type="entry name" value="T6A_YeaZ"/>
    <property type="match status" value="1"/>
</dbReference>